<evidence type="ECO:0000313" key="1">
    <source>
        <dbReference type="EMBL" id="GJU02126.1"/>
    </source>
</evidence>
<evidence type="ECO:0000313" key="2">
    <source>
        <dbReference type="Proteomes" id="UP001151760"/>
    </source>
</evidence>
<sequence>MSEGRGKGGWGRGSYLGFMRMQFGGLNYELGRGSHGADGYECYDEVERGVDGARGLYGLLWSPRLADRSSGGGIKEGIVCGFGKVGERGGQVGEGREKEKIGVGVDEVGEEWQGGGEGTVFAFWRAFLRAAIGVGSEGLVGIMKGGRREGDSDSRIAVGDFRRGVDDSYVGMGESEGVIRGVKDWGVCVGADRGRVRVGVFGRLGVGDGCGGRGPPWNCLVAGAGGSRQARVVGGKWGAVDRGGIARDKRDRGMGSLAWSQEREEGCRGMLNRCRVKRNCWIGERKVGVCAMVEGVRGVFFGGGKCG</sequence>
<proteinExistence type="predicted"/>
<organism evidence="1 2">
    <name type="scientific">Tanacetum coccineum</name>
    <dbReference type="NCBI Taxonomy" id="301880"/>
    <lineage>
        <taxon>Eukaryota</taxon>
        <taxon>Viridiplantae</taxon>
        <taxon>Streptophyta</taxon>
        <taxon>Embryophyta</taxon>
        <taxon>Tracheophyta</taxon>
        <taxon>Spermatophyta</taxon>
        <taxon>Magnoliopsida</taxon>
        <taxon>eudicotyledons</taxon>
        <taxon>Gunneridae</taxon>
        <taxon>Pentapetalae</taxon>
        <taxon>asterids</taxon>
        <taxon>campanulids</taxon>
        <taxon>Asterales</taxon>
        <taxon>Asteraceae</taxon>
        <taxon>Asteroideae</taxon>
        <taxon>Anthemideae</taxon>
        <taxon>Anthemidinae</taxon>
        <taxon>Tanacetum</taxon>
    </lineage>
</organism>
<accession>A0ABQ5IPG1</accession>
<comment type="caution">
    <text evidence="1">The sequence shown here is derived from an EMBL/GenBank/DDBJ whole genome shotgun (WGS) entry which is preliminary data.</text>
</comment>
<reference evidence="1" key="2">
    <citation type="submission" date="2022-01" db="EMBL/GenBank/DDBJ databases">
        <authorList>
            <person name="Yamashiro T."/>
            <person name="Shiraishi A."/>
            <person name="Satake H."/>
            <person name="Nakayama K."/>
        </authorList>
    </citation>
    <scope>NUCLEOTIDE SEQUENCE</scope>
</reference>
<protein>
    <submittedName>
        <fullName evidence="1">Uncharacterized protein</fullName>
    </submittedName>
</protein>
<dbReference type="Proteomes" id="UP001151760">
    <property type="component" value="Unassembled WGS sequence"/>
</dbReference>
<gene>
    <name evidence="1" type="ORF">Tco_1112464</name>
</gene>
<keyword evidence="2" id="KW-1185">Reference proteome</keyword>
<name>A0ABQ5IPG1_9ASTR</name>
<reference evidence="1" key="1">
    <citation type="journal article" date="2022" name="Int. J. Mol. Sci.">
        <title>Draft Genome of Tanacetum Coccineum: Genomic Comparison of Closely Related Tanacetum-Family Plants.</title>
        <authorList>
            <person name="Yamashiro T."/>
            <person name="Shiraishi A."/>
            <person name="Nakayama K."/>
            <person name="Satake H."/>
        </authorList>
    </citation>
    <scope>NUCLEOTIDE SEQUENCE</scope>
</reference>
<dbReference type="EMBL" id="BQNB010021029">
    <property type="protein sequence ID" value="GJU02126.1"/>
    <property type="molecule type" value="Genomic_DNA"/>
</dbReference>